<keyword evidence="2" id="KW-1185">Reference proteome</keyword>
<dbReference type="AlphaFoldDB" id="A0A8X6PVD3"/>
<name>A0A8X6PVD3_NEPPI</name>
<sequence>MTEEAKSKIRHEVLRDAMLTEANVNEIKTVKRWEDEWSFLAGKYKHLEEETAKANVFTKSKEKEEVIVDHPKYPITTAKEIGWLANDSRFRLERFGQYTRPIRSLHKQFEWPIEGCP</sequence>
<dbReference type="PANTHER" id="PTHR31909">
    <property type="entry name" value="CHROMOSOME 20 ORF85 FAMILY MEMBER"/>
    <property type="match status" value="1"/>
</dbReference>
<accession>A0A8X6PVD3</accession>
<dbReference type="Pfam" id="PF14945">
    <property type="entry name" value="LLC1"/>
    <property type="match status" value="1"/>
</dbReference>
<comment type="caution">
    <text evidence="1">The sequence shown here is derived from an EMBL/GenBank/DDBJ whole genome shotgun (WGS) entry which is preliminary data.</text>
</comment>
<dbReference type="OrthoDB" id="6413684at2759"/>
<evidence type="ECO:0000313" key="2">
    <source>
        <dbReference type="Proteomes" id="UP000887013"/>
    </source>
</evidence>
<gene>
    <name evidence="1" type="primary">AVEN_187674_1</name>
    <name evidence="1" type="ORF">NPIL_96961</name>
</gene>
<dbReference type="EMBL" id="BMAW01074338">
    <property type="protein sequence ID" value="GFT91703.1"/>
    <property type="molecule type" value="Genomic_DNA"/>
</dbReference>
<organism evidence="1 2">
    <name type="scientific">Nephila pilipes</name>
    <name type="common">Giant wood spider</name>
    <name type="synonym">Nephila maculata</name>
    <dbReference type="NCBI Taxonomy" id="299642"/>
    <lineage>
        <taxon>Eukaryota</taxon>
        <taxon>Metazoa</taxon>
        <taxon>Ecdysozoa</taxon>
        <taxon>Arthropoda</taxon>
        <taxon>Chelicerata</taxon>
        <taxon>Arachnida</taxon>
        <taxon>Araneae</taxon>
        <taxon>Araneomorphae</taxon>
        <taxon>Entelegynae</taxon>
        <taxon>Araneoidea</taxon>
        <taxon>Nephilidae</taxon>
        <taxon>Nephila</taxon>
    </lineage>
</organism>
<protein>
    <submittedName>
        <fullName evidence="1">Uncharacterized protein</fullName>
    </submittedName>
</protein>
<evidence type="ECO:0000313" key="1">
    <source>
        <dbReference type="EMBL" id="GFT91703.1"/>
    </source>
</evidence>
<dbReference type="PANTHER" id="PTHR31909:SF3">
    <property type="entry name" value="SIMILAR TO PROTEIN C20ORF85 HOMOLOG"/>
    <property type="match status" value="1"/>
</dbReference>
<dbReference type="InterPro" id="IPR020339">
    <property type="entry name" value="C20orf85-like"/>
</dbReference>
<dbReference type="Proteomes" id="UP000887013">
    <property type="component" value="Unassembled WGS sequence"/>
</dbReference>
<reference evidence="1" key="1">
    <citation type="submission" date="2020-08" db="EMBL/GenBank/DDBJ databases">
        <title>Multicomponent nature underlies the extraordinary mechanical properties of spider dragline silk.</title>
        <authorList>
            <person name="Kono N."/>
            <person name="Nakamura H."/>
            <person name="Mori M."/>
            <person name="Yoshida Y."/>
            <person name="Ohtoshi R."/>
            <person name="Malay A.D."/>
            <person name="Moran D.A.P."/>
            <person name="Tomita M."/>
            <person name="Numata K."/>
            <person name="Arakawa K."/>
        </authorList>
    </citation>
    <scope>NUCLEOTIDE SEQUENCE</scope>
</reference>
<proteinExistence type="predicted"/>